<keyword evidence="3" id="KW-0121">Carboxypeptidase</keyword>
<dbReference type="EC" id="3.4.16.4" evidence="3"/>
<protein>
    <submittedName>
        <fullName evidence="3">D-alanyl-D-alanine carboxypeptidase</fullName>
        <ecNumber evidence="3">3.4.16.4</ecNumber>
    </submittedName>
</protein>
<reference evidence="3" key="1">
    <citation type="submission" date="2020-02" db="EMBL/GenBank/DDBJ databases">
        <authorList>
            <person name="Meier V. D."/>
        </authorList>
    </citation>
    <scope>NUCLEOTIDE SEQUENCE</scope>
    <source>
        <strain evidence="3">AVDCRST_MAG89</strain>
    </source>
</reference>
<dbReference type="GO" id="GO:0000270">
    <property type="term" value="P:peptidoglycan metabolic process"/>
    <property type="evidence" value="ECO:0007669"/>
    <property type="project" value="TreeGrafter"/>
</dbReference>
<comment type="similarity">
    <text evidence="1">Belongs to the peptidase S13 family.</text>
</comment>
<accession>A0A6J4M624</accession>
<dbReference type="AlphaFoldDB" id="A0A6J4M624"/>
<dbReference type="InterPro" id="IPR000667">
    <property type="entry name" value="Peptidase_S13"/>
</dbReference>
<name>A0A6J4M624_9BACT</name>
<dbReference type="InterPro" id="IPR012338">
    <property type="entry name" value="Beta-lactam/transpept-like"/>
</dbReference>
<proteinExistence type="inferred from homology"/>
<evidence type="ECO:0000256" key="1">
    <source>
        <dbReference type="ARBA" id="ARBA00006096"/>
    </source>
</evidence>
<gene>
    <name evidence="3" type="ORF">AVDCRST_MAG89-3033</name>
</gene>
<evidence type="ECO:0000256" key="2">
    <source>
        <dbReference type="ARBA" id="ARBA00022801"/>
    </source>
</evidence>
<keyword evidence="2 3" id="KW-0378">Hydrolase</keyword>
<dbReference type="SUPFAM" id="SSF56601">
    <property type="entry name" value="beta-lactamase/transpeptidase-like"/>
    <property type="match status" value="1"/>
</dbReference>
<dbReference type="Gene3D" id="3.40.710.10">
    <property type="entry name" value="DD-peptidase/beta-lactamase superfamily"/>
    <property type="match status" value="1"/>
</dbReference>
<keyword evidence="3" id="KW-0645">Protease</keyword>
<dbReference type="PRINTS" id="PR00922">
    <property type="entry name" value="DADACBPTASE3"/>
</dbReference>
<organism evidence="3">
    <name type="scientific">uncultured Gemmatimonadota bacterium</name>
    <dbReference type="NCBI Taxonomy" id="203437"/>
    <lineage>
        <taxon>Bacteria</taxon>
        <taxon>Pseudomonadati</taxon>
        <taxon>Gemmatimonadota</taxon>
        <taxon>environmental samples</taxon>
    </lineage>
</organism>
<dbReference type="GO" id="GO:0006508">
    <property type="term" value="P:proteolysis"/>
    <property type="evidence" value="ECO:0007669"/>
    <property type="project" value="InterPro"/>
</dbReference>
<sequence>LGEGSFDAGERAVARMLPDADPPRMLDGSGLSRLDRVSARTVVALLAAMARSPEDAAFRESLPVAGSQTGLRRMWNTEAAGNLRAKTGTLATVSSLSGYVTAANGERLAFAIIANAVRPASAKDTENRIGARLARFRR</sequence>
<dbReference type="EMBL" id="CADCTV010000632">
    <property type="protein sequence ID" value="CAA9349148.1"/>
    <property type="molecule type" value="Genomic_DNA"/>
</dbReference>
<dbReference type="GO" id="GO:0009002">
    <property type="term" value="F:serine-type D-Ala-D-Ala carboxypeptidase activity"/>
    <property type="evidence" value="ECO:0007669"/>
    <property type="project" value="UniProtKB-EC"/>
</dbReference>
<feature type="non-terminal residue" evidence="3">
    <location>
        <position position="1"/>
    </location>
</feature>
<dbReference type="PANTHER" id="PTHR30023:SF0">
    <property type="entry name" value="PENICILLIN-SENSITIVE CARBOXYPEPTIDASE A"/>
    <property type="match status" value="1"/>
</dbReference>
<dbReference type="Pfam" id="PF02113">
    <property type="entry name" value="Peptidase_S13"/>
    <property type="match status" value="1"/>
</dbReference>
<dbReference type="PANTHER" id="PTHR30023">
    <property type="entry name" value="D-ALANYL-D-ALANINE CARBOXYPEPTIDASE"/>
    <property type="match status" value="1"/>
</dbReference>
<evidence type="ECO:0000313" key="3">
    <source>
        <dbReference type="EMBL" id="CAA9349148.1"/>
    </source>
</evidence>